<feature type="region of interest" description="Disordered" evidence="1">
    <location>
        <begin position="106"/>
        <end position="311"/>
    </location>
</feature>
<feature type="compositionally biased region" description="Basic and acidic residues" evidence="1">
    <location>
        <begin position="265"/>
        <end position="299"/>
    </location>
</feature>
<evidence type="ECO:0000313" key="2">
    <source>
        <dbReference type="Proteomes" id="UP000515202"/>
    </source>
</evidence>
<feature type="region of interest" description="Disordered" evidence="1">
    <location>
        <begin position="334"/>
        <end position="353"/>
    </location>
</feature>
<dbReference type="KEGG" id="pvp:105305116"/>
<dbReference type="PANTHER" id="PTHR31968">
    <property type="entry name" value="SERINE/ARGININE-RELATED PROTEIN 53"/>
    <property type="match status" value="1"/>
</dbReference>
<dbReference type="AlphaFoldDB" id="A0A6P3RID0"/>
<feature type="compositionally biased region" description="Basic residues" evidence="1">
    <location>
        <begin position="147"/>
        <end position="157"/>
    </location>
</feature>
<feature type="region of interest" description="Disordered" evidence="1">
    <location>
        <begin position="379"/>
        <end position="428"/>
    </location>
</feature>
<dbReference type="GeneID" id="105305116"/>
<gene>
    <name evidence="3" type="primary">RSRC1</name>
</gene>
<dbReference type="CTD" id="51319"/>
<reference evidence="3" key="1">
    <citation type="submission" date="2025-08" db="UniProtKB">
        <authorList>
            <consortium name="RefSeq"/>
        </authorList>
    </citation>
    <scope>IDENTIFICATION</scope>
    <source>
        <tissue evidence="3">Kidney</tissue>
    </source>
</reference>
<feature type="compositionally biased region" description="Basic and acidic residues" evidence="1">
    <location>
        <begin position="184"/>
        <end position="195"/>
    </location>
</feature>
<protein>
    <submittedName>
        <fullName evidence="3">Serine/Arginine-related protein 53</fullName>
    </submittedName>
</protein>
<dbReference type="RefSeq" id="XP_011377867.2">
    <property type="nucleotide sequence ID" value="XM_011379565.2"/>
</dbReference>
<accession>A0A6P3RID0</accession>
<dbReference type="PANTHER" id="PTHR31968:SF4">
    <property type="entry name" value="SERINE_ARGININE-RELATED PROTEIN 53"/>
    <property type="match status" value="1"/>
</dbReference>
<name>A0A6P3RID0_PTEVA</name>
<dbReference type="GO" id="GO:0005737">
    <property type="term" value="C:cytoplasm"/>
    <property type="evidence" value="ECO:0007669"/>
    <property type="project" value="TreeGrafter"/>
</dbReference>
<feature type="compositionally biased region" description="Basic and acidic residues" evidence="1">
    <location>
        <begin position="380"/>
        <end position="395"/>
    </location>
</feature>
<feature type="compositionally biased region" description="Basic and acidic residues" evidence="1">
    <location>
        <begin position="334"/>
        <end position="351"/>
    </location>
</feature>
<organism evidence="2 3">
    <name type="scientific">Pteropus vampyrus</name>
    <name type="common">Large flying fox</name>
    <dbReference type="NCBI Taxonomy" id="132908"/>
    <lineage>
        <taxon>Eukaryota</taxon>
        <taxon>Metazoa</taxon>
        <taxon>Chordata</taxon>
        <taxon>Craniata</taxon>
        <taxon>Vertebrata</taxon>
        <taxon>Euteleostomi</taxon>
        <taxon>Mammalia</taxon>
        <taxon>Eutheria</taxon>
        <taxon>Laurasiatheria</taxon>
        <taxon>Chiroptera</taxon>
        <taxon>Yinpterochiroptera</taxon>
        <taxon>Pteropodoidea</taxon>
        <taxon>Pteropodidae</taxon>
        <taxon>Pteropodinae</taxon>
        <taxon>Pteropus</taxon>
    </lineage>
</organism>
<dbReference type="OrthoDB" id="9946564at2759"/>
<evidence type="ECO:0000313" key="3">
    <source>
        <dbReference type="RefSeq" id="XP_011377867.2"/>
    </source>
</evidence>
<sequence>MTRKSSRIEVLNTIHEQLQNNHYYKSGTNTFQSPPLLFFGNKKIKQTSKQTQHQTKNWRRDNLFPRYSERLAASIDALESSADAVWRWNQEGGELKLKQVRRTPAAPKIEETFPGLRSLQVNGRCDPEGREPEMGRRSSDTEEESRSKRKKKHRRRSSSSSSSDSRTYSRKKGGRRSRSKSRSWSRDLQLRSHSYDRRRRHRSSSSSSYGSRRKRSRSRSRGRGKSYRAQRSRSKSRTRRSRSRPRPRSHSRSSERSSHRRTRSRSRDRERRKVRDKEKREKEKDKGKDKELHNIKRGESGNIKAGLEHLPPAEQAKARLQLVLEAAAKADEALKAKERNEEEAKRRKEEDQATLVEQVKRVKEIEAIESDSFVQQTFRSSKEVKKSVEPSEVKHVTAASGPASVVADLPSNEKEIDPGSIPTTIKYQDDNSLAHPNLFIEKGDAEEKWFKRLIALRQERLMGSPVA</sequence>
<proteinExistence type="predicted"/>
<evidence type="ECO:0000256" key="1">
    <source>
        <dbReference type="SAM" id="MobiDB-lite"/>
    </source>
</evidence>
<dbReference type="GO" id="GO:0005634">
    <property type="term" value="C:nucleus"/>
    <property type="evidence" value="ECO:0007669"/>
    <property type="project" value="TreeGrafter"/>
</dbReference>
<feature type="compositionally biased region" description="Basic residues" evidence="1">
    <location>
        <begin position="211"/>
        <end position="251"/>
    </location>
</feature>
<dbReference type="Proteomes" id="UP000515202">
    <property type="component" value="Unplaced"/>
</dbReference>
<keyword evidence="2" id="KW-1185">Reference proteome</keyword>
<dbReference type="GO" id="GO:0000380">
    <property type="term" value="P:alternative mRNA splicing, via spliceosome"/>
    <property type="evidence" value="ECO:0007669"/>
    <property type="project" value="InterPro"/>
</dbReference>
<dbReference type="InterPro" id="IPR034604">
    <property type="entry name" value="SRRP53"/>
</dbReference>
<feature type="compositionally biased region" description="Basic and acidic residues" evidence="1">
    <location>
        <begin position="125"/>
        <end position="146"/>
    </location>
</feature>
<feature type="compositionally biased region" description="Basic residues" evidence="1">
    <location>
        <begin position="168"/>
        <end position="183"/>
    </location>
</feature>